<sequence>MCRVQQQMRQYGVTRRTSIMSISNFKSYLNLYRTFPSANYVSKSGFGIVSSNAHITHRKVNKDQSSIPLVAYEHTFSCSYVSNTDPLVDLNCTLTQRDYIYSIEHGDNFTVTFNVKSGGFRNLHNINTNAFYKTNVYLGHTVLETVEFKFDFVAPKHCSEQDSGRACIKGQEPIAVYEDLTKVIPLT</sequence>
<feature type="non-terminal residue" evidence="1">
    <location>
        <position position="1"/>
    </location>
</feature>
<dbReference type="EMBL" id="CP111018">
    <property type="protein sequence ID" value="WAR10303.1"/>
    <property type="molecule type" value="Genomic_DNA"/>
</dbReference>
<proteinExistence type="predicted"/>
<evidence type="ECO:0000313" key="1">
    <source>
        <dbReference type="EMBL" id="WAR10303.1"/>
    </source>
</evidence>
<gene>
    <name evidence="1" type="ORF">MAR_035379</name>
</gene>
<name>A0ABY7EJX3_MYAAR</name>
<evidence type="ECO:0000313" key="2">
    <source>
        <dbReference type="Proteomes" id="UP001164746"/>
    </source>
</evidence>
<protein>
    <submittedName>
        <fullName evidence="1">Uncharacterized protein</fullName>
    </submittedName>
</protein>
<organism evidence="1 2">
    <name type="scientific">Mya arenaria</name>
    <name type="common">Soft-shell clam</name>
    <dbReference type="NCBI Taxonomy" id="6604"/>
    <lineage>
        <taxon>Eukaryota</taxon>
        <taxon>Metazoa</taxon>
        <taxon>Spiralia</taxon>
        <taxon>Lophotrochozoa</taxon>
        <taxon>Mollusca</taxon>
        <taxon>Bivalvia</taxon>
        <taxon>Autobranchia</taxon>
        <taxon>Heteroconchia</taxon>
        <taxon>Euheterodonta</taxon>
        <taxon>Imparidentia</taxon>
        <taxon>Neoheterodontei</taxon>
        <taxon>Myida</taxon>
        <taxon>Myoidea</taxon>
        <taxon>Myidae</taxon>
        <taxon>Mya</taxon>
    </lineage>
</organism>
<dbReference type="Proteomes" id="UP001164746">
    <property type="component" value="Chromosome 7"/>
</dbReference>
<keyword evidence="2" id="KW-1185">Reference proteome</keyword>
<accession>A0ABY7EJX3</accession>
<reference evidence="1" key="1">
    <citation type="submission" date="2022-11" db="EMBL/GenBank/DDBJ databases">
        <title>Centuries of genome instability and evolution in soft-shell clam transmissible cancer (bioRxiv).</title>
        <authorList>
            <person name="Hart S.F.M."/>
            <person name="Yonemitsu M.A."/>
            <person name="Giersch R.M."/>
            <person name="Beal B.F."/>
            <person name="Arriagada G."/>
            <person name="Davis B.W."/>
            <person name="Ostrander E.A."/>
            <person name="Goff S.P."/>
            <person name="Metzger M.J."/>
        </authorList>
    </citation>
    <scope>NUCLEOTIDE SEQUENCE</scope>
    <source>
        <strain evidence="1">MELC-2E11</strain>
        <tissue evidence="1">Siphon/mantle</tissue>
    </source>
</reference>